<keyword evidence="3" id="KW-0732">Signal</keyword>
<dbReference type="Proteomes" id="UP001163687">
    <property type="component" value="Chromosome"/>
</dbReference>
<dbReference type="GO" id="GO:0046872">
    <property type="term" value="F:metal ion binding"/>
    <property type="evidence" value="ECO:0007669"/>
    <property type="project" value="UniProtKB-KW"/>
</dbReference>
<feature type="signal peptide" evidence="3">
    <location>
        <begin position="1"/>
        <end position="32"/>
    </location>
</feature>
<protein>
    <recommendedName>
        <fullName evidence="4">EfeO-type cupredoxin-like domain-containing protein</fullName>
    </recommendedName>
</protein>
<dbReference type="PANTHER" id="PTHR38439">
    <property type="entry name" value="AURACYANIN-B"/>
    <property type="match status" value="1"/>
</dbReference>
<keyword evidence="2" id="KW-0186">Copper</keyword>
<dbReference type="InterPro" id="IPR028096">
    <property type="entry name" value="EfeO_Cupredoxin"/>
</dbReference>
<evidence type="ECO:0000256" key="1">
    <source>
        <dbReference type="ARBA" id="ARBA00022723"/>
    </source>
</evidence>
<dbReference type="SUPFAM" id="SSF49503">
    <property type="entry name" value="Cupredoxins"/>
    <property type="match status" value="1"/>
</dbReference>
<organism evidence="5 6">
    <name type="scientific">Caldinitratiruptor microaerophilus</name>
    <dbReference type="NCBI Taxonomy" id="671077"/>
    <lineage>
        <taxon>Bacteria</taxon>
        <taxon>Bacillati</taxon>
        <taxon>Bacillota</taxon>
        <taxon>Clostridia</taxon>
        <taxon>Eubacteriales</taxon>
        <taxon>Symbiobacteriaceae</taxon>
        <taxon>Caldinitratiruptor</taxon>
    </lineage>
</organism>
<evidence type="ECO:0000256" key="2">
    <source>
        <dbReference type="ARBA" id="ARBA00023008"/>
    </source>
</evidence>
<evidence type="ECO:0000256" key="3">
    <source>
        <dbReference type="SAM" id="SignalP"/>
    </source>
</evidence>
<dbReference type="AlphaFoldDB" id="A0AA35G962"/>
<dbReference type="PANTHER" id="PTHR38439:SF3">
    <property type="entry name" value="COPPER-RESISTANT CUPROPROTEIN COPI"/>
    <property type="match status" value="1"/>
</dbReference>
<proteinExistence type="predicted"/>
<evidence type="ECO:0000259" key="4">
    <source>
        <dbReference type="Pfam" id="PF13473"/>
    </source>
</evidence>
<dbReference type="InterPro" id="IPR028871">
    <property type="entry name" value="BlueCu_1_BS"/>
</dbReference>
<dbReference type="InterPro" id="IPR008972">
    <property type="entry name" value="Cupredoxin"/>
</dbReference>
<dbReference type="KEGG" id="cmic:caldi_22030"/>
<keyword evidence="6" id="KW-1185">Reference proteome</keyword>
<dbReference type="Gene3D" id="2.60.40.420">
    <property type="entry name" value="Cupredoxins - blue copper proteins"/>
    <property type="match status" value="1"/>
</dbReference>
<dbReference type="Pfam" id="PF13473">
    <property type="entry name" value="Cupredoxin_1"/>
    <property type="match status" value="1"/>
</dbReference>
<dbReference type="InterPro" id="IPR050845">
    <property type="entry name" value="Cu-binding_ET"/>
</dbReference>
<reference evidence="5" key="1">
    <citation type="submission" date="2022-03" db="EMBL/GenBank/DDBJ databases">
        <title>Complete genome sequence of Caldinitratiruptor microaerophilus.</title>
        <authorList>
            <person name="Mukaiyama R."/>
            <person name="Nishiyama T."/>
            <person name="Ueda K."/>
        </authorList>
    </citation>
    <scope>NUCLEOTIDE SEQUENCE</scope>
    <source>
        <strain evidence="5">JCM 16183</strain>
    </source>
</reference>
<dbReference type="RefSeq" id="WP_264841790.1">
    <property type="nucleotide sequence ID" value="NZ_AP025628.1"/>
</dbReference>
<name>A0AA35G962_9FIRM</name>
<evidence type="ECO:0000313" key="6">
    <source>
        <dbReference type="Proteomes" id="UP001163687"/>
    </source>
</evidence>
<dbReference type="PROSITE" id="PS00196">
    <property type="entry name" value="COPPER_BLUE"/>
    <property type="match status" value="1"/>
</dbReference>
<sequence>MTRKQRWIIFGGAAALVVAGALTLARAPVAAAAWGPGPGRWGFMMGPWWGSGDAANVEPDVFRQMGRMHAQVHGGDPEAAAQWMAGMHAAMWGGYGPWGSGGTDQVPDAPAQPGAAKVEVTATITEWKIEPAEIEVEAGKRLVLTVKNEGTVPHNFAIPELNLRLVGIAPGASRTVELNADEPGTYEFLCDIPGHAQLGQRGTLKVVKAE</sequence>
<evidence type="ECO:0000313" key="5">
    <source>
        <dbReference type="EMBL" id="BDG61113.1"/>
    </source>
</evidence>
<gene>
    <name evidence="5" type="ORF">caldi_22030</name>
</gene>
<feature type="domain" description="EfeO-type cupredoxin-like" evidence="4">
    <location>
        <begin position="115"/>
        <end position="195"/>
    </location>
</feature>
<feature type="chain" id="PRO_5041435921" description="EfeO-type cupredoxin-like domain-containing protein" evidence="3">
    <location>
        <begin position="33"/>
        <end position="210"/>
    </location>
</feature>
<accession>A0AA35G962</accession>
<dbReference type="EMBL" id="AP025628">
    <property type="protein sequence ID" value="BDG61113.1"/>
    <property type="molecule type" value="Genomic_DNA"/>
</dbReference>
<keyword evidence="1" id="KW-0479">Metal-binding</keyword>